<dbReference type="InParanoid" id="A0A165FQU6"/>
<evidence type="ECO:0000313" key="1">
    <source>
        <dbReference type="EMBL" id="KZV89384.1"/>
    </source>
</evidence>
<name>A0A165FQU6_EXIGL</name>
<organism evidence="1 2">
    <name type="scientific">Exidia glandulosa HHB12029</name>
    <dbReference type="NCBI Taxonomy" id="1314781"/>
    <lineage>
        <taxon>Eukaryota</taxon>
        <taxon>Fungi</taxon>
        <taxon>Dikarya</taxon>
        <taxon>Basidiomycota</taxon>
        <taxon>Agaricomycotina</taxon>
        <taxon>Agaricomycetes</taxon>
        <taxon>Auriculariales</taxon>
        <taxon>Exidiaceae</taxon>
        <taxon>Exidia</taxon>
    </lineage>
</organism>
<protein>
    <submittedName>
        <fullName evidence="1">Uncharacterized protein</fullName>
    </submittedName>
</protein>
<dbReference type="AlphaFoldDB" id="A0A165FQU6"/>
<dbReference type="Proteomes" id="UP000077266">
    <property type="component" value="Unassembled WGS sequence"/>
</dbReference>
<proteinExistence type="predicted"/>
<gene>
    <name evidence="1" type="ORF">EXIGLDRAFT_721488</name>
</gene>
<sequence length="85" mass="9232">MKSGVATSRLAKVLLVELLCEFVGVLEAWFVGMGGSLLTDCRDFELKRPVFHLELIAAVLEAGNSFDKAPLKVDQLLCQLLGALL</sequence>
<dbReference type="EMBL" id="KV426074">
    <property type="protein sequence ID" value="KZV89384.1"/>
    <property type="molecule type" value="Genomic_DNA"/>
</dbReference>
<reference evidence="1 2" key="1">
    <citation type="journal article" date="2016" name="Mol. Biol. Evol.">
        <title>Comparative Genomics of Early-Diverging Mushroom-Forming Fungi Provides Insights into the Origins of Lignocellulose Decay Capabilities.</title>
        <authorList>
            <person name="Nagy L.G."/>
            <person name="Riley R."/>
            <person name="Tritt A."/>
            <person name="Adam C."/>
            <person name="Daum C."/>
            <person name="Floudas D."/>
            <person name="Sun H."/>
            <person name="Yadav J.S."/>
            <person name="Pangilinan J."/>
            <person name="Larsson K.H."/>
            <person name="Matsuura K."/>
            <person name="Barry K."/>
            <person name="Labutti K."/>
            <person name="Kuo R."/>
            <person name="Ohm R.A."/>
            <person name="Bhattacharya S.S."/>
            <person name="Shirouzu T."/>
            <person name="Yoshinaga Y."/>
            <person name="Martin F.M."/>
            <person name="Grigoriev I.V."/>
            <person name="Hibbett D.S."/>
        </authorList>
    </citation>
    <scope>NUCLEOTIDE SEQUENCE [LARGE SCALE GENOMIC DNA]</scope>
    <source>
        <strain evidence="1 2">HHB12029</strain>
    </source>
</reference>
<keyword evidence="2" id="KW-1185">Reference proteome</keyword>
<accession>A0A165FQU6</accession>
<evidence type="ECO:0000313" key="2">
    <source>
        <dbReference type="Proteomes" id="UP000077266"/>
    </source>
</evidence>